<feature type="compositionally biased region" description="Basic and acidic residues" evidence="13">
    <location>
        <begin position="553"/>
        <end position="562"/>
    </location>
</feature>
<keyword evidence="6" id="KW-0694">RNA-binding</keyword>
<dbReference type="GO" id="GO:0071169">
    <property type="term" value="P:establishment of protein localization to chromatin"/>
    <property type="evidence" value="ECO:0007669"/>
    <property type="project" value="TreeGrafter"/>
</dbReference>
<dbReference type="GO" id="GO:0061775">
    <property type="term" value="F:cohesin loader activity"/>
    <property type="evidence" value="ECO:0007669"/>
    <property type="project" value="InterPro"/>
</dbReference>
<feature type="region of interest" description="Disordered" evidence="13">
    <location>
        <begin position="1964"/>
        <end position="1996"/>
    </location>
</feature>
<evidence type="ECO:0000256" key="1">
    <source>
        <dbReference type="ARBA" id="ARBA00004123"/>
    </source>
</evidence>
<sequence>MWEDKEPQRQIPQNINNNGVPNNELFYQSQQVLAMYPFASATPSTHVARHLSNLSITAEPPSYIQPSNYTTPANYGNPPMYYNEMSQLSASSVPHKGNERSYWEAARQQAFRHLGDQASSNYYPHLQSQWNPYSSPSSYQQPPFAQSLMHHVAPYNAYPTPPPPSFSSSSSSLANALGTPPKKKDKYNKIREQIKSPPGPKPSESTVFFNDFLRDKLPKAEKASSVASKTSPPSTPTMRPSSPDPLRMGNGKSSPFSTLSSSQTTPKKRKIVEILIETPSKKTCAPTKYNKPASSEFSTPRTHVQFTPLKTENSPTPISSFAKKQVYVEMKTPPSKQYTTPQRPRLHQPSSSSLGGYGSEEDTDRSRRKEITSSVRLIGKKTGDRDDRVPLEKFLNFVEDIFEAEDNLPPEVDMSDLPMSYFSQFSPDLSRPLLNCETIAKLTKAIGKITRPAKRVRLASVQWDGATGSPRKVGTMSEVDIVTLSRLLKLLERSVHMGEDLDPFGALEYKKTLNPVETTSTQSSPVKINKGKTSKKGSQGNEQTNRRSKSPVHTHDIDRDGPSENIVNEVSEEELFKLKKSLDVARNCILAADCCLALLTSDQLAKQLFSEDLITSCLVAVKNQLTRIIYPFIEAPASDPREYSPLLSYLLGRTPLTSFTSDLSGFRNLIGEIFQVISAVFPRINSLVCSERLCMPDSVIIPAIYVSLGPFFVADTGNDGESKGKKDSVALTISNTLGSSGMRGLRLEALALVRGIFSYHEDQRSWIIEEILSSLIKLSDSKQKAGLFRLRDGRSIRTVSALLLQLIQSSAHKIRVDSRRINRDRQQQNVLKRQDSVMDTSSQFLDDYDTEEARLYNSGLEAPISSAKAIVAFLTQRSGKGKSTKNSNEQEYRAIFDNLISDLLVVLFWPEWPAASLVLSILCKYMISSLDDVKSSNNDNNASKTLALDHLGVIAGRLRANSLKWGKSGDAGTVNSSSLKTIDEALAVVDINALDKLIGIHEEVSSHLSKCLSDDQAYESARELNAVLWGHDLASALIQIDDKLSTELGEKVSHDRLYLFGDKVKGAMQGLWNEAPMDIFDNTTQEELVRIDRLSEQIGTTQSLKNAFDPILNVIVHALDAPPVFVRTKALRALSQILTADSNVLSNPIVRNVIESHLLDSSPQVATEYYQKIAERIADTGLGVRKRAIKLLKAFYSITDTLPRQTDICVRLVLRILDEDDTVRDLAVRSIEELWFPLVSSDQDTLNTAAVIMSVSGYFKDRQSPLEDVLSKIVSEKDGGDTHSLRARFSSICDAMIDGLIDSSDLKNFTVINCIRTVHLFTIAYPSIMSSTKAAMLLTYLRNPTNAEETAAADYILKIYRASIPHMPKTSVTFGIELQQVLQIRVAKPNPAAGVSTLQESVACLCAVVQYLTHDFIRLAGLLKSCYLKLQDQIRSRNNELPPVEVRKLHVLVLIVSLLGEHFDFDRVRNNSPQLTAMLNEVSKGAIVPQIYQSILQLYDKFIDNNIRGRLLVCLGFLFRAQPTLMTLESSAKMMDAIFSSPEEDTRARLLKLIQDFLVSESLKHSAQEKESAKAKSKSSAEVNMEELVGNTQGFAESGVSSAVVQRYLSQILDAALATNPQIQLSAVDILAFTVKQGLAHPLLSFPIIVALETSPVNTICAKAVALHTVLHHKHASLLNSGFVTACRKSFDYQCMVSVSGEIVRGVRMQPIATALLGRWYALVREKRATRQEFLRAVLKVFELRDVTKTDDDSVQFARYMAENFASFDYRTQEEVLTVLKTLTRELAETGALLVERIAPGNLLTQLASAQASSDSTDIVVPVPPEKRVGTGLNELPVGEQIALMKSSCIVGIIMLLKSHLKVTYGLAEEKCQKFVLGKKSSVGDRPAMRRRDACITWERMPLVERGIQTREDIESQKERFLVIWNEDGAVAEPEGDDWDFGRAHRLNHRQLLKTLKTMAATKTTKGKAVAKSDTSKAKSAKKAALQGTQGHRQRKVHYSVSFHRPKTLRLARKPKYPRKSIPHVPRMDEHRTIVSPLNTESAMKKIEEHNTLVFLVDIRSNKRQIKDAVKKLWDVQAASVNTLIRPDGKKKAYVRLTSDHDALDIANKIGFI</sequence>
<evidence type="ECO:0000313" key="16">
    <source>
        <dbReference type="EMBL" id="PAV16875.1"/>
    </source>
</evidence>
<dbReference type="GO" id="GO:0003682">
    <property type="term" value="F:chromatin binding"/>
    <property type="evidence" value="ECO:0007669"/>
    <property type="project" value="TreeGrafter"/>
</dbReference>
<feature type="region of interest" description="Disordered" evidence="13">
    <location>
        <begin position="332"/>
        <end position="370"/>
    </location>
</feature>
<evidence type="ECO:0000256" key="13">
    <source>
        <dbReference type="SAM" id="MobiDB-lite"/>
    </source>
</evidence>
<dbReference type="InterPro" id="IPR013025">
    <property type="entry name" value="Ribosomal_uL23-like"/>
</dbReference>
<dbReference type="NCBIfam" id="NF011118">
    <property type="entry name" value="PRK14548.1"/>
    <property type="match status" value="1"/>
</dbReference>
<feature type="compositionally biased region" description="Polar residues" evidence="13">
    <location>
        <begin position="515"/>
        <end position="526"/>
    </location>
</feature>
<dbReference type="InterPro" id="IPR012677">
    <property type="entry name" value="Nucleotide-bd_a/b_plait_sf"/>
</dbReference>
<dbReference type="InterPro" id="IPR033031">
    <property type="entry name" value="Scc2/Nipped-B"/>
</dbReference>
<evidence type="ECO:0000256" key="6">
    <source>
        <dbReference type="ARBA" id="ARBA00022884"/>
    </source>
</evidence>
<dbReference type="InParanoid" id="A0A286UBF2"/>
<feature type="region of interest" description="Disordered" evidence="13">
    <location>
        <begin position="160"/>
        <end position="207"/>
    </location>
</feature>
<keyword evidence="10 12" id="KW-0131">Cell cycle</keyword>
<evidence type="ECO:0000256" key="2">
    <source>
        <dbReference type="ARBA" id="ARBA00006700"/>
    </source>
</evidence>
<evidence type="ECO:0000256" key="5">
    <source>
        <dbReference type="ARBA" id="ARBA00022737"/>
    </source>
</evidence>
<evidence type="ECO:0000256" key="8">
    <source>
        <dbReference type="ARBA" id="ARBA00023242"/>
    </source>
</evidence>
<evidence type="ECO:0000259" key="14">
    <source>
        <dbReference type="Pfam" id="PF03939"/>
    </source>
</evidence>
<dbReference type="Proteomes" id="UP000217199">
    <property type="component" value="Unassembled WGS sequence"/>
</dbReference>
<dbReference type="FunFam" id="3.30.70.330:FF:000035">
    <property type="entry name" value="60S ribosomal protein L23a"/>
    <property type="match status" value="1"/>
</dbReference>
<feature type="region of interest" description="Disordered" evidence="13">
    <location>
        <begin position="1"/>
        <end position="22"/>
    </location>
</feature>
<reference evidence="16 17" key="1">
    <citation type="journal article" date="2017" name="Mol. Ecol.">
        <title>Comparative and population genomic landscape of Phellinus noxius: A hypervariable fungus causing root rot in trees.</title>
        <authorList>
            <person name="Chung C.L."/>
            <person name="Lee T.J."/>
            <person name="Akiba M."/>
            <person name="Lee H.H."/>
            <person name="Kuo T.H."/>
            <person name="Liu D."/>
            <person name="Ke H.M."/>
            <person name="Yokoi T."/>
            <person name="Roa M.B."/>
            <person name="Lu M.J."/>
            <person name="Chang Y.Y."/>
            <person name="Ann P.J."/>
            <person name="Tsai J.N."/>
            <person name="Chen C.Y."/>
            <person name="Tzean S.S."/>
            <person name="Ota Y."/>
            <person name="Hattori T."/>
            <person name="Sahashi N."/>
            <person name="Liou R.F."/>
            <person name="Kikuchi T."/>
            <person name="Tsai I.J."/>
        </authorList>
    </citation>
    <scope>NUCLEOTIDE SEQUENCE [LARGE SCALE GENOMIC DNA]</scope>
    <source>
        <strain evidence="16 17">FFPRI411160</strain>
    </source>
</reference>
<protein>
    <recommendedName>
        <fullName evidence="12">Sister chromatid cohesion protein</fullName>
    </recommendedName>
</protein>
<dbReference type="Pfam" id="PF00276">
    <property type="entry name" value="Ribosomal_L23"/>
    <property type="match status" value="1"/>
</dbReference>
<dbReference type="Pfam" id="PF12830">
    <property type="entry name" value="Nipped-B_C"/>
    <property type="match status" value="1"/>
</dbReference>
<dbReference type="OrthoDB" id="418242at2759"/>
<dbReference type="GO" id="GO:0006412">
    <property type="term" value="P:translation"/>
    <property type="evidence" value="ECO:0007669"/>
    <property type="project" value="InterPro"/>
</dbReference>
<gene>
    <name evidence="16" type="ORF">PNOK_0693900</name>
</gene>
<dbReference type="GO" id="GO:0003735">
    <property type="term" value="F:structural constituent of ribosome"/>
    <property type="evidence" value="ECO:0007669"/>
    <property type="project" value="InterPro"/>
</dbReference>
<dbReference type="GO" id="GO:0010468">
    <property type="term" value="P:regulation of gene expression"/>
    <property type="evidence" value="ECO:0007669"/>
    <property type="project" value="InterPro"/>
</dbReference>
<dbReference type="PROSITE" id="PS00050">
    <property type="entry name" value="RIBOSOMAL_L23"/>
    <property type="match status" value="1"/>
</dbReference>
<dbReference type="SUPFAM" id="SSF48371">
    <property type="entry name" value="ARM repeat"/>
    <property type="match status" value="1"/>
</dbReference>
<keyword evidence="7 11" id="KW-0689">Ribosomal protein</keyword>
<feature type="compositionally biased region" description="Low complexity" evidence="13">
    <location>
        <begin position="224"/>
        <end position="245"/>
    </location>
</feature>
<dbReference type="STRING" id="2282107.A0A286UBF2"/>
<feature type="compositionally biased region" description="Low complexity" evidence="13">
    <location>
        <begin position="1964"/>
        <end position="1973"/>
    </location>
</feature>
<organism evidence="16 17">
    <name type="scientific">Pyrrhoderma noxium</name>
    <dbReference type="NCBI Taxonomy" id="2282107"/>
    <lineage>
        <taxon>Eukaryota</taxon>
        <taxon>Fungi</taxon>
        <taxon>Dikarya</taxon>
        <taxon>Basidiomycota</taxon>
        <taxon>Agaricomycotina</taxon>
        <taxon>Agaricomycetes</taxon>
        <taxon>Hymenochaetales</taxon>
        <taxon>Hymenochaetaceae</taxon>
        <taxon>Pyrrhoderma</taxon>
    </lineage>
</organism>
<keyword evidence="4" id="KW-0699">rRNA-binding</keyword>
<accession>A0A286UBF2</accession>
<evidence type="ECO:0000256" key="10">
    <source>
        <dbReference type="ARBA" id="ARBA00023306"/>
    </source>
</evidence>
<dbReference type="Gene3D" id="1.25.10.10">
    <property type="entry name" value="Leucine-rich Repeat Variant"/>
    <property type="match status" value="1"/>
</dbReference>
<keyword evidence="5 12" id="KW-0677">Repeat</keyword>
<name>A0A286UBF2_9AGAM</name>
<feature type="region of interest" description="Disordered" evidence="13">
    <location>
        <begin position="219"/>
        <end position="269"/>
    </location>
</feature>
<evidence type="ECO:0000256" key="12">
    <source>
        <dbReference type="RuleBase" id="RU364107"/>
    </source>
</evidence>
<comment type="similarity">
    <text evidence="2 11">Belongs to the universal ribosomal protein uL23 family.</text>
</comment>
<dbReference type="GO" id="GO:0034087">
    <property type="term" value="P:establishment of mitotic sister chromatid cohesion"/>
    <property type="evidence" value="ECO:0007669"/>
    <property type="project" value="TreeGrafter"/>
</dbReference>
<dbReference type="Pfam" id="PF12765">
    <property type="entry name" value="Cohesin_HEAT"/>
    <property type="match status" value="1"/>
</dbReference>
<dbReference type="InterPro" id="IPR005633">
    <property type="entry name" value="Ribosomal_uL23_N"/>
</dbReference>
<comment type="similarity">
    <text evidence="3 12">Belongs to the SCC2/Nipped-B family.</text>
</comment>
<evidence type="ECO:0000256" key="9">
    <source>
        <dbReference type="ARBA" id="ARBA00023274"/>
    </source>
</evidence>
<evidence type="ECO:0000256" key="3">
    <source>
        <dbReference type="ARBA" id="ARBA00009252"/>
    </source>
</evidence>
<dbReference type="GO" id="GO:1990904">
    <property type="term" value="C:ribonucleoprotein complex"/>
    <property type="evidence" value="ECO:0007669"/>
    <property type="project" value="UniProtKB-KW"/>
</dbReference>
<feature type="compositionally biased region" description="Low complexity" evidence="13">
    <location>
        <begin position="253"/>
        <end position="265"/>
    </location>
</feature>
<feature type="compositionally biased region" description="Low complexity" evidence="13">
    <location>
        <begin position="9"/>
        <end position="22"/>
    </location>
</feature>
<evidence type="ECO:0000256" key="4">
    <source>
        <dbReference type="ARBA" id="ARBA00022730"/>
    </source>
</evidence>
<dbReference type="GO" id="GO:0090694">
    <property type="term" value="C:Scc2-Scc4 cohesin loading complex"/>
    <property type="evidence" value="ECO:0007669"/>
    <property type="project" value="TreeGrafter"/>
</dbReference>
<dbReference type="GO" id="GO:1990414">
    <property type="term" value="P:replication-born double-strand break repair via sister chromatid exchange"/>
    <property type="evidence" value="ECO:0007669"/>
    <property type="project" value="TreeGrafter"/>
</dbReference>
<dbReference type="InterPro" id="IPR011989">
    <property type="entry name" value="ARM-like"/>
</dbReference>
<dbReference type="GO" id="GO:0140588">
    <property type="term" value="P:chromatin looping"/>
    <property type="evidence" value="ECO:0007669"/>
    <property type="project" value="InterPro"/>
</dbReference>
<evidence type="ECO:0000256" key="11">
    <source>
        <dbReference type="RuleBase" id="RU003934"/>
    </source>
</evidence>
<dbReference type="GO" id="GO:0019843">
    <property type="term" value="F:rRNA binding"/>
    <property type="evidence" value="ECO:0007669"/>
    <property type="project" value="UniProtKB-KW"/>
</dbReference>
<dbReference type="InterPro" id="IPR024986">
    <property type="entry name" value="Nipped-B_C"/>
</dbReference>
<keyword evidence="8 12" id="KW-0539">Nucleus</keyword>
<keyword evidence="9 11" id="KW-0687">Ribonucleoprotein</keyword>
<proteinExistence type="inferred from homology"/>
<dbReference type="InterPro" id="IPR026003">
    <property type="entry name" value="Cohesin_HEAT"/>
</dbReference>
<dbReference type="SUPFAM" id="SSF54189">
    <property type="entry name" value="Ribosomal proteins S24e, L23 and L15e"/>
    <property type="match status" value="1"/>
</dbReference>
<feature type="region of interest" description="Disordered" evidence="13">
    <location>
        <begin position="515"/>
        <end position="564"/>
    </location>
</feature>
<evidence type="ECO:0000256" key="7">
    <source>
        <dbReference type="ARBA" id="ARBA00022980"/>
    </source>
</evidence>
<dbReference type="CDD" id="cd23958">
    <property type="entry name" value="SCC2"/>
    <property type="match status" value="1"/>
</dbReference>
<dbReference type="PANTHER" id="PTHR21704:SF18">
    <property type="entry name" value="NIPPED-B-LIKE PROTEIN"/>
    <property type="match status" value="1"/>
</dbReference>
<dbReference type="InterPro" id="IPR016024">
    <property type="entry name" value="ARM-type_fold"/>
</dbReference>
<dbReference type="PANTHER" id="PTHR21704">
    <property type="entry name" value="NIPPED-B-LIKE PROTEIN DELANGIN SCC2-RELATED"/>
    <property type="match status" value="1"/>
</dbReference>
<dbReference type="InterPro" id="IPR012678">
    <property type="entry name" value="Ribosomal_uL23/eL15/eS24_sf"/>
</dbReference>
<dbReference type="EMBL" id="NBII01000007">
    <property type="protein sequence ID" value="PAV16875.1"/>
    <property type="molecule type" value="Genomic_DNA"/>
</dbReference>
<dbReference type="InterPro" id="IPR001014">
    <property type="entry name" value="Ribosomal_uL23_CS"/>
</dbReference>
<keyword evidence="17" id="KW-1185">Reference proteome</keyword>
<dbReference type="Gene3D" id="3.30.70.330">
    <property type="match status" value="1"/>
</dbReference>
<dbReference type="HAMAP" id="MF_01369_A">
    <property type="entry name" value="Ribosomal_uL23_A"/>
    <property type="match status" value="1"/>
</dbReference>
<evidence type="ECO:0000259" key="15">
    <source>
        <dbReference type="Pfam" id="PF12830"/>
    </source>
</evidence>
<dbReference type="Pfam" id="PF03939">
    <property type="entry name" value="Ribosomal_L23eN"/>
    <property type="match status" value="1"/>
</dbReference>
<dbReference type="GO" id="GO:0005840">
    <property type="term" value="C:ribosome"/>
    <property type="evidence" value="ECO:0007669"/>
    <property type="project" value="UniProtKB-KW"/>
</dbReference>
<feature type="domain" description="Large ribosomal subunit protein uL23 N-terminal" evidence="14">
    <location>
        <begin position="1975"/>
        <end position="2024"/>
    </location>
</feature>
<comment type="subcellular location">
    <subcellularLocation>
        <location evidence="1 12">Nucleus</location>
    </subcellularLocation>
</comment>
<feature type="domain" description="Sister chromatid cohesion C-terminal" evidence="15">
    <location>
        <begin position="1601"/>
        <end position="1785"/>
    </location>
</feature>
<comment type="caution">
    <text evidence="16">The sequence shown here is derived from an EMBL/GenBank/DDBJ whole genome shotgun (WGS) entry which is preliminary data.</text>
</comment>
<evidence type="ECO:0000313" key="17">
    <source>
        <dbReference type="Proteomes" id="UP000217199"/>
    </source>
</evidence>